<dbReference type="Pfam" id="PF21836">
    <property type="entry name" value="DUF6895"/>
    <property type="match status" value="1"/>
</dbReference>
<protein>
    <recommendedName>
        <fullName evidence="2">DUF6895 domain-containing protein</fullName>
    </recommendedName>
</protein>
<feature type="domain" description="DUF6895" evidence="2">
    <location>
        <begin position="62"/>
        <end position="334"/>
    </location>
</feature>
<feature type="signal peptide" evidence="1">
    <location>
        <begin position="1"/>
        <end position="33"/>
    </location>
</feature>
<accession>A0A938B6P0</accession>
<dbReference type="InterPro" id="IPR008930">
    <property type="entry name" value="Terpenoid_cyclase/PrenylTrfase"/>
</dbReference>
<reference evidence="3" key="1">
    <citation type="submission" date="2019-03" db="EMBL/GenBank/DDBJ databases">
        <title>Lake Tanganyika Metagenome-Assembled Genomes (MAGs).</title>
        <authorList>
            <person name="Tran P."/>
        </authorList>
    </citation>
    <scope>NUCLEOTIDE SEQUENCE</scope>
    <source>
        <strain evidence="3">K_DeepCast_65m_m2_066</strain>
    </source>
</reference>
<proteinExistence type="predicted"/>
<sequence>MQRPSYYHRVWSPGRAMLWLLGLLFCCSSTVSAADAGCHTPEMTTTRHADYVRSKQRAWAWLDQLDVDPMVLQHHDIKGYKKLAEILQGYLQLYRYTQDVGERARIQQRVTQLADSTRNPAYHGELLGSADAEFRQNSLSYLRVLWLLEHLGQDTTPYRQHLHTMQPRLDAQMPQRGPWQQAMFAAYYTRFGLPLPPGLSLALDGLVVQRYPLAQYDRNRAYQLTHEVFVAFDYGLQRTQQHFSAADRDYLYTILPALARAALQQREDDLLAEVMQCMTYLGWHTAPEYCQGLRYLLESQNANGTWGNYAALQQRGVPYIDQRLYLHTTVVTLQALSEAFEGHWPRAD</sequence>
<organism evidence="3 4">
    <name type="scientific">Tectimicrobiota bacterium</name>
    <dbReference type="NCBI Taxonomy" id="2528274"/>
    <lineage>
        <taxon>Bacteria</taxon>
        <taxon>Pseudomonadati</taxon>
        <taxon>Nitrospinota/Tectimicrobiota group</taxon>
        <taxon>Candidatus Tectimicrobiota</taxon>
    </lineage>
</organism>
<dbReference type="InterPro" id="IPR054190">
    <property type="entry name" value="DUF6895"/>
</dbReference>
<dbReference type="AlphaFoldDB" id="A0A938B6P0"/>
<evidence type="ECO:0000256" key="1">
    <source>
        <dbReference type="SAM" id="SignalP"/>
    </source>
</evidence>
<dbReference type="SUPFAM" id="SSF48239">
    <property type="entry name" value="Terpenoid cyclases/Protein prenyltransferases"/>
    <property type="match status" value="1"/>
</dbReference>
<dbReference type="EMBL" id="VGLS01001102">
    <property type="protein sequence ID" value="MBM3226903.1"/>
    <property type="molecule type" value="Genomic_DNA"/>
</dbReference>
<feature type="chain" id="PRO_5037303846" description="DUF6895 domain-containing protein" evidence="1">
    <location>
        <begin position="34"/>
        <end position="348"/>
    </location>
</feature>
<dbReference type="Proteomes" id="UP000712673">
    <property type="component" value="Unassembled WGS sequence"/>
</dbReference>
<evidence type="ECO:0000313" key="3">
    <source>
        <dbReference type="EMBL" id="MBM3226903.1"/>
    </source>
</evidence>
<evidence type="ECO:0000313" key="4">
    <source>
        <dbReference type="Proteomes" id="UP000712673"/>
    </source>
</evidence>
<comment type="caution">
    <text evidence="3">The sequence shown here is derived from an EMBL/GenBank/DDBJ whole genome shotgun (WGS) entry which is preliminary data.</text>
</comment>
<gene>
    <name evidence="3" type="ORF">FJZ47_24315</name>
</gene>
<name>A0A938B6P0_UNCTE</name>
<keyword evidence="1" id="KW-0732">Signal</keyword>
<evidence type="ECO:0000259" key="2">
    <source>
        <dbReference type="Pfam" id="PF21836"/>
    </source>
</evidence>